<evidence type="ECO:0000313" key="1">
    <source>
        <dbReference type="EMBL" id="PLW24632.1"/>
    </source>
</evidence>
<gene>
    <name evidence="1" type="ORF">PCASD_06190</name>
</gene>
<accession>A0A2N5TGJ5</accession>
<name>A0A2N5TGJ5_9BASI</name>
<protein>
    <submittedName>
        <fullName evidence="1">Uncharacterized protein</fullName>
    </submittedName>
</protein>
<dbReference type="Proteomes" id="UP000235392">
    <property type="component" value="Unassembled WGS sequence"/>
</dbReference>
<comment type="caution">
    <text evidence="1">The sequence shown here is derived from an EMBL/GenBank/DDBJ whole genome shotgun (WGS) entry which is preliminary data.</text>
</comment>
<sequence length="495" mass="57122">MDESTYILITAVGAKSAEPTMKGAQKISKDVFKFRPPNPSDARIDPELTKIIGKKETLGRPSFTSNPTLWRNWMFETLKRKLSGIIQKFKDLVGLQEAKLSEPTAQLLHPYIQEDYADLFKLAQKMKSRFRKETFSENLLLLHPGLRKNYQGLGKLVEEDESLIDGKIDAFIEDVQKHLPESNSFDPLSDKQKSAALKKTIHNLHQIYVEDQKALELSEKSTSETLKFVPRFLSWQVNGPDALQIFGKKMSIYQSCFLAQDKKSLQIWLSPNQKYLSKSFALLGPEGVLKIWLEKAIMENNQFKRLGLSGNEHDFVTKLEYLQGSLADLAYMDHDSGLYQPGSTMESKVAYQNKLKEIVGHEEKLIDILGSRDKLKEALEMITKLDFHKEFMQELKTPKSMTGYKVQFLNPWGQLRKYNPRMDPLYKELGLPSTESNSEEFNQWNKLLLKDVTYTLDVFVEREREEKNLKEILKPQRLKRLSKYLENSANVSPLE</sequence>
<organism evidence="1 2">
    <name type="scientific">Puccinia coronata f. sp. avenae</name>
    <dbReference type="NCBI Taxonomy" id="200324"/>
    <lineage>
        <taxon>Eukaryota</taxon>
        <taxon>Fungi</taxon>
        <taxon>Dikarya</taxon>
        <taxon>Basidiomycota</taxon>
        <taxon>Pucciniomycotina</taxon>
        <taxon>Pucciniomycetes</taxon>
        <taxon>Pucciniales</taxon>
        <taxon>Pucciniaceae</taxon>
        <taxon>Puccinia</taxon>
    </lineage>
</organism>
<evidence type="ECO:0000313" key="2">
    <source>
        <dbReference type="Proteomes" id="UP000235392"/>
    </source>
</evidence>
<proteinExistence type="predicted"/>
<dbReference type="EMBL" id="PGCI01000606">
    <property type="protein sequence ID" value="PLW24632.1"/>
    <property type="molecule type" value="Genomic_DNA"/>
</dbReference>
<reference evidence="1 2" key="1">
    <citation type="submission" date="2017-11" db="EMBL/GenBank/DDBJ databases">
        <title>De novo assembly and phasing of dikaryotic genomes from two isolates of Puccinia coronata f. sp. avenae, the causal agent of oat crown rust.</title>
        <authorList>
            <person name="Miller M.E."/>
            <person name="Zhang Y."/>
            <person name="Omidvar V."/>
            <person name="Sperschneider J."/>
            <person name="Schwessinger B."/>
            <person name="Raley C."/>
            <person name="Palmer J.M."/>
            <person name="Garnica D."/>
            <person name="Upadhyaya N."/>
            <person name="Rathjen J."/>
            <person name="Taylor J.M."/>
            <person name="Park R.F."/>
            <person name="Dodds P.N."/>
            <person name="Hirsch C.D."/>
            <person name="Kianian S.F."/>
            <person name="Figueroa M."/>
        </authorList>
    </citation>
    <scope>NUCLEOTIDE SEQUENCE [LARGE SCALE GENOMIC DNA]</scope>
    <source>
        <strain evidence="1">12SD80</strain>
    </source>
</reference>
<dbReference type="AlphaFoldDB" id="A0A2N5TGJ5"/>